<proteinExistence type="predicted"/>
<sequence>MNSINRGFTLIELMVTISILAIISVIAMPNFNSQISKIQFNHETKDVLALMAEARTQAIILKKDVTLNFNKSDNDETTTTHFFWDAKKAEIKSPSSIQFDMLGRLKTRPTNGCIAITHKSDNALKKVLTVSVLGGVDAIKENASC</sequence>
<keyword evidence="1" id="KW-0472">Membrane</keyword>
<keyword evidence="1" id="KW-0812">Transmembrane</keyword>
<dbReference type="RefSeq" id="WP_166326863.1">
    <property type="nucleotide sequence ID" value="NZ_CP049916.1"/>
</dbReference>
<gene>
    <name evidence="2" type="ORF">G8D99_13805</name>
</gene>
<organism evidence="2 3">
    <name type="scientific">Acinetobacter lanii</name>
    <dbReference type="NCBI Taxonomy" id="2715163"/>
    <lineage>
        <taxon>Bacteria</taxon>
        <taxon>Pseudomonadati</taxon>
        <taxon>Pseudomonadota</taxon>
        <taxon>Gammaproteobacteria</taxon>
        <taxon>Moraxellales</taxon>
        <taxon>Moraxellaceae</taxon>
        <taxon>Acinetobacter</taxon>
    </lineage>
</organism>
<keyword evidence="1" id="KW-1133">Transmembrane helix</keyword>
<dbReference type="Pfam" id="PF07963">
    <property type="entry name" value="N_methyl"/>
    <property type="match status" value="1"/>
</dbReference>
<reference evidence="2 3" key="1">
    <citation type="submission" date="2020-03" db="EMBL/GenBank/DDBJ databases">
        <authorList>
            <person name="Zhu W."/>
        </authorList>
    </citation>
    <scope>NUCLEOTIDE SEQUENCE [LARGE SCALE GENOMIC DNA]</scope>
    <source>
        <strain evidence="2 3">185</strain>
    </source>
</reference>
<evidence type="ECO:0000256" key="1">
    <source>
        <dbReference type="SAM" id="Phobius"/>
    </source>
</evidence>
<protein>
    <submittedName>
        <fullName evidence="2">Prepilin-type N-terminal cleavage/methylation domain-containing protein</fullName>
    </submittedName>
</protein>
<evidence type="ECO:0000313" key="2">
    <source>
        <dbReference type="EMBL" id="QIO09979.1"/>
    </source>
</evidence>
<name>A0A6G8S720_9GAMM</name>
<evidence type="ECO:0000313" key="3">
    <source>
        <dbReference type="Proteomes" id="UP000501939"/>
    </source>
</evidence>
<dbReference type="NCBIfam" id="TIGR02532">
    <property type="entry name" value="IV_pilin_GFxxxE"/>
    <property type="match status" value="1"/>
</dbReference>
<dbReference type="Proteomes" id="UP000501939">
    <property type="component" value="Chromosome"/>
</dbReference>
<dbReference type="AlphaFoldDB" id="A0A6G8S720"/>
<dbReference type="EMBL" id="CP049916">
    <property type="protein sequence ID" value="QIO09979.1"/>
    <property type="molecule type" value="Genomic_DNA"/>
</dbReference>
<keyword evidence="3" id="KW-1185">Reference proteome</keyword>
<dbReference type="Gene3D" id="3.30.700.10">
    <property type="entry name" value="Glycoprotein, Type 4 Pilin"/>
    <property type="match status" value="1"/>
</dbReference>
<dbReference type="PROSITE" id="PS00409">
    <property type="entry name" value="PROKAR_NTER_METHYL"/>
    <property type="match status" value="1"/>
</dbReference>
<dbReference type="InterPro" id="IPR012902">
    <property type="entry name" value="N_methyl_site"/>
</dbReference>
<accession>A0A6G8S720</accession>
<dbReference type="KEGG" id="alj:G8D99_13805"/>
<dbReference type="SUPFAM" id="SSF54523">
    <property type="entry name" value="Pili subunits"/>
    <property type="match status" value="1"/>
</dbReference>
<dbReference type="InterPro" id="IPR045584">
    <property type="entry name" value="Pilin-like"/>
</dbReference>
<feature type="transmembrane region" description="Helical" evidence="1">
    <location>
        <begin position="7"/>
        <end position="28"/>
    </location>
</feature>